<evidence type="ECO:0000313" key="1">
    <source>
        <dbReference type="EMBL" id="KAH9786168.1"/>
    </source>
</evidence>
<comment type="caution">
    <text evidence="1">The sequence shown here is derived from an EMBL/GenBank/DDBJ whole genome shotgun (WGS) entry which is preliminary data.</text>
</comment>
<evidence type="ECO:0000313" key="2">
    <source>
        <dbReference type="Proteomes" id="UP000829398"/>
    </source>
</evidence>
<dbReference type="Proteomes" id="UP000829398">
    <property type="component" value="Chromosome 3"/>
</dbReference>
<proteinExistence type="predicted"/>
<sequence length="306" mass="34103">MATGQWADLPSELLSLIAERLGVIDLFSFSIVCKGWNSAASTPSSQISAQIICSPNRALWFLLYGKNSQCFLVSETDKKYKISIPEMNGAACIASKEGWLLLHRDDSPFFFCPFSASKIDLPKFRKSEQCNVVATFSAPPTSEDCIVAVACQNAPGVDLHLLSRGAKEWTTHTCTHLNGLIKTITGAAYADNTFQFYDDKDRLLTFTPENGKWKNYKIIFGSGEDHPNTETVPFFLWRDSFKRCSMNERLGLGEDVSVSTCGTVVPDGRHGKILFNERVSQQSKSRGLRGVWIEPRSPQIPPEMSW</sequence>
<reference evidence="2" key="1">
    <citation type="journal article" date="2023" name="Hortic. Res.">
        <title>A chromosome-level phased genome enabling allele-level studies in sweet orange: a case study on citrus Huanglongbing tolerance.</title>
        <authorList>
            <person name="Wu B."/>
            <person name="Yu Q."/>
            <person name="Deng Z."/>
            <person name="Duan Y."/>
            <person name="Luo F."/>
            <person name="Gmitter F. Jr."/>
        </authorList>
    </citation>
    <scope>NUCLEOTIDE SEQUENCE [LARGE SCALE GENOMIC DNA]</scope>
    <source>
        <strain evidence="2">cv. Valencia</strain>
    </source>
</reference>
<organism evidence="1 2">
    <name type="scientific">Citrus sinensis</name>
    <name type="common">Sweet orange</name>
    <name type="synonym">Citrus aurantium var. sinensis</name>
    <dbReference type="NCBI Taxonomy" id="2711"/>
    <lineage>
        <taxon>Eukaryota</taxon>
        <taxon>Viridiplantae</taxon>
        <taxon>Streptophyta</taxon>
        <taxon>Embryophyta</taxon>
        <taxon>Tracheophyta</taxon>
        <taxon>Spermatophyta</taxon>
        <taxon>Magnoliopsida</taxon>
        <taxon>eudicotyledons</taxon>
        <taxon>Gunneridae</taxon>
        <taxon>Pentapetalae</taxon>
        <taxon>rosids</taxon>
        <taxon>malvids</taxon>
        <taxon>Sapindales</taxon>
        <taxon>Rutaceae</taxon>
        <taxon>Aurantioideae</taxon>
        <taxon>Citrus</taxon>
    </lineage>
</organism>
<protein>
    <submittedName>
        <fullName evidence="1">F-box/kelch-repeat protein</fullName>
    </submittedName>
</protein>
<dbReference type="EMBL" id="CM039172">
    <property type="protein sequence ID" value="KAH9786168.1"/>
    <property type="molecule type" value="Genomic_DNA"/>
</dbReference>
<keyword evidence="2" id="KW-1185">Reference proteome</keyword>
<gene>
    <name evidence="1" type="ORF">KPL71_010185</name>
</gene>
<name>A0ACB8MJT2_CITSI</name>
<accession>A0ACB8MJT2</accession>